<keyword evidence="5" id="KW-1185">Reference proteome</keyword>
<dbReference type="SUPFAM" id="SSF82919">
    <property type="entry name" value="Zn-finger domain of Sec23/24"/>
    <property type="match status" value="1"/>
</dbReference>
<feature type="domain" description="Sec23/Sec24 trunk" evidence="2">
    <location>
        <begin position="131"/>
        <end position="271"/>
    </location>
</feature>
<dbReference type="InterPro" id="IPR006896">
    <property type="entry name" value="Sec23/24_trunk_dom"/>
</dbReference>
<dbReference type="Pfam" id="PF04815">
    <property type="entry name" value="Sec23_helical"/>
    <property type="match status" value="1"/>
</dbReference>
<dbReference type="Gene3D" id="1.20.120.730">
    <property type="entry name" value="Sec23/Sec24 helical domain"/>
    <property type="match status" value="1"/>
</dbReference>
<proteinExistence type="predicted"/>
<dbReference type="GO" id="GO:0000149">
    <property type="term" value="F:SNARE binding"/>
    <property type="evidence" value="ECO:0007669"/>
    <property type="project" value="TreeGrafter"/>
</dbReference>
<dbReference type="InterPro" id="IPR006900">
    <property type="entry name" value="Sec23/24_helical_dom"/>
</dbReference>
<dbReference type="GO" id="GO:0090110">
    <property type="term" value="P:COPII-coated vesicle cargo loading"/>
    <property type="evidence" value="ECO:0007669"/>
    <property type="project" value="TreeGrafter"/>
</dbReference>
<protein>
    <submittedName>
        <fullName evidence="4">Uncharacterized protein</fullName>
    </submittedName>
</protein>
<feature type="domain" description="Sec23/Sec24 trunk" evidence="2">
    <location>
        <begin position="372"/>
        <end position="451"/>
    </location>
</feature>
<name>A0AAW1QPN2_9CHLO</name>
<dbReference type="Pfam" id="PF04811">
    <property type="entry name" value="Sec23_trunk"/>
    <property type="match status" value="2"/>
</dbReference>
<feature type="region of interest" description="Disordered" evidence="1">
    <location>
        <begin position="272"/>
        <end position="291"/>
    </location>
</feature>
<comment type="caution">
    <text evidence="4">The sequence shown here is derived from an EMBL/GenBank/DDBJ whole genome shotgun (WGS) entry which is preliminary data.</text>
</comment>
<evidence type="ECO:0000313" key="4">
    <source>
        <dbReference type="EMBL" id="KAK9823450.1"/>
    </source>
</evidence>
<dbReference type="SUPFAM" id="SSF81811">
    <property type="entry name" value="Helical domain of Sec23/24"/>
    <property type="match status" value="1"/>
</dbReference>
<dbReference type="GO" id="GO:0008270">
    <property type="term" value="F:zinc ion binding"/>
    <property type="evidence" value="ECO:0007669"/>
    <property type="project" value="InterPro"/>
</dbReference>
<accession>A0AAW1QPN2</accession>
<gene>
    <name evidence="4" type="ORF">WJX72_002854</name>
</gene>
<dbReference type="GO" id="GO:0006886">
    <property type="term" value="P:intracellular protein transport"/>
    <property type="evidence" value="ECO:0007669"/>
    <property type="project" value="InterPro"/>
</dbReference>
<dbReference type="PANTHER" id="PTHR13803">
    <property type="entry name" value="SEC24-RELATED PROTEIN"/>
    <property type="match status" value="1"/>
</dbReference>
<dbReference type="GO" id="GO:0030127">
    <property type="term" value="C:COPII vesicle coat"/>
    <property type="evidence" value="ECO:0007669"/>
    <property type="project" value="InterPro"/>
</dbReference>
<evidence type="ECO:0000259" key="2">
    <source>
        <dbReference type="Pfam" id="PF04811"/>
    </source>
</evidence>
<evidence type="ECO:0000259" key="3">
    <source>
        <dbReference type="Pfam" id="PF04815"/>
    </source>
</evidence>
<evidence type="ECO:0000313" key="5">
    <source>
        <dbReference type="Proteomes" id="UP001489004"/>
    </source>
</evidence>
<dbReference type="EMBL" id="JALJOR010000002">
    <property type="protein sequence ID" value="KAK9823450.1"/>
    <property type="molecule type" value="Genomic_DNA"/>
</dbReference>
<organism evidence="4 5">
    <name type="scientific">[Myrmecia] bisecta</name>
    <dbReference type="NCBI Taxonomy" id="41462"/>
    <lineage>
        <taxon>Eukaryota</taxon>
        <taxon>Viridiplantae</taxon>
        <taxon>Chlorophyta</taxon>
        <taxon>core chlorophytes</taxon>
        <taxon>Trebouxiophyceae</taxon>
        <taxon>Trebouxiales</taxon>
        <taxon>Trebouxiaceae</taxon>
        <taxon>Myrmecia</taxon>
    </lineage>
</organism>
<dbReference type="SUPFAM" id="SSF53300">
    <property type="entry name" value="vWA-like"/>
    <property type="match status" value="2"/>
</dbReference>
<dbReference type="SUPFAM" id="SSF81995">
    <property type="entry name" value="beta-sandwich domain of Sec23/24"/>
    <property type="match status" value="1"/>
</dbReference>
<dbReference type="GO" id="GO:0070971">
    <property type="term" value="C:endoplasmic reticulum exit site"/>
    <property type="evidence" value="ECO:0007669"/>
    <property type="project" value="TreeGrafter"/>
</dbReference>
<dbReference type="InterPro" id="IPR036174">
    <property type="entry name" value="Znf_Sec23_Sec24_sf"/>
</dbReference>
<dbReference type="PANTHER" id="PTHR13803:SF17">
    <property type="entry name" value="PROTEIN TRANSPORT PROTEIN SEC24"/>
    <property type="match status" value="1"/>
</dbReference>
<sequence>MAIQFTLQRFPVSGSLKEECGLPFACVVQPFAKDNNLLDTTPSTKLEDLGRCAECYSYVNYYCGFQPAGWSCSLCGGWNEYNSLRNKRYARPSYRATCSELRKGLVEVLCNISDGSLQDGELEAEPVTELPAQPIYLALVDVACSEEFLELVKSALLAALEAIPPAALFGLVTFSRKVGLYDLQGAAPVALHVALLASSEEDAPTALDLADALPLEALLAPVATCKDTISAALEGLEPDASLEGSGRAARSRGFGSALQAVLRYLSGAGSAAQDSARRRSNGKTSTSGRAANEASTLAYAGARMLTFLSGPPNFARGSVVRPHQPQAPPVQYETPVYFDPSFPDVTAYTYSAPAPPAMSKEQATVESGFSLDADPDLANGSAAQEELDPEAQSFYEEAAAAASLLGVCVDVYAASAEAVGLQFIAPLASSSGGAVYLYPALDQAALPQDMYRRLSCPFALGGLLRLRTSPEYRAARAYGQLFQDDQFDNLAHVISCDPHTTFAFDFEFANAAGFSDIGESPPMLQMVFQYSALLPAGAQQKAAAEAREPVRYVLQRRMRILTLALPVARPAQAVFEAVGADAVLCVLMHKIVRACEEEGEEEGRALLQDWLVILTANFNRLMYRQRHRTPAQVDVAFEEVKAMQPLARLVYALLRSPLLSGHAMQHPDMRAAALHLWAALPADELRRAVYPILSSFTDPETQAFPRHSLSRAALITSGAPLFLMDTFTSLTLYYTAGYPAHIPFPPPQQSLLRRTINTLRQNRRLTPQLRMLRGGFDDVSVFTEALIEEPDASGPPGSLAALGFVGFLEQIREAVWKYMQENE</sequence>
<dbReference type="Gene3D" id="3.40.50.410">
    <property type="entry name" value="von Willebrand factor, type A domain"/>
    <property type="match status" value="1"/>
</dbReference>
<dbReference type="InterPro" id="IPR036465">
    <property type="entry name" value="vWFA_dom_sf"/>
</dbReference>
<reference evidence="4 5" key="1">
    <citation type="journal article" date="2024" name="Nat. Commun.">
        <title>Phylogenomics reveals the evolutionary origins of lichenization in chlorophyte algae.</title>
        <authorList>
            <person name="Puginier C."/>
            <person name="Libourel C."/>
            <person name="Otte J."/>
            <person name="Skaloud P."/>
            <person name="Haon M."/>
            <person name="Grisel S."/>
            <person name="Petersen M."/>
            <person name="Berrin J.G."/>
            <person name="Delaux P.M."/>
            <person name="Dal Grande F."/>
            <person name="Keller J."/>
        </authorList>
    </citation>
    <scope>NUCLEOTIDE SEQUENCE [LARGE SCALE GENOMIC DNA]</scope>
    <source>
        <strain evidence="4 5">SAG 2043</strain>
    </source>
</reference>
<dbReference type="InterPro" id="IPR050550">
    <property type="entry name" value="SEC23_SEC24_subfamily"/>
</dbReference>
<feature type="domain" description="Sec23/Sec24 helical" evidence="3">
    <location>
        <begin position="581"/>
        <end position="685"/>
    </location>
</feature>
<dbReference type="Proteomes" id="UP001489004">
    <property type="component" value="Unassembled WGS sequence"/>
</dbReference>
<dbReference type="InterPro" id="IPR036175">
    <property type="entry name" value="Sec23/24_helical_dom_sf"/>
</dbReference>
<evidence type="ECO:0000256" key="1">
    <source>
        <dbReference type="SAM" id="MobiDB-lite"/>
    </source>
</evidence>
<dbReference type="AlphaFoldDB" id="A0AAW1QPN2"/>
<feature type="compositionally biased region" description="Polar residues" evidence="1">
    <location>
        <begin position="282"/>
        <end position="291"/>
    </location>
</feature>